<dbReference type="InterPro" id="IPR021955">
    <property type="entry name" value="DUF3572"/>
</dbReference>
<proteinExistence type="predicted"/>
<accession>A0A383F1H9</accession>
<dbReference type="Pfam" id="PF12096">
    <property type="entry name" value="DUF3572"/>
    <property type="match status" value="1"/>
</dbReference>
<gene>
    <name evidence="1" type="ORF">METZ01_LOCUS515871</name>
</gene>
<dbReference type="EMBL" id="UINC01230757">
    <property type="protein sequence ID" value="SVE63017.1"/>
    <property type="molecule type" value="Genomic_DNA"/>
</dbReference>
<protein>
    <submittedName>
        <fullName evidence="1">Uncharacterized protein</fullName>
    </submittedName>
</protein>
<evidence type="ECO:0000313" key="1">
    <source>
        <dbReference type="EMBL" id="SVE63017.1"/>
    </source>
</evidence>
<dbReference type="AlphaFoldDB" id="A0A383F1H9"/>
<reference evidence="1" key="1">
    <citation type="submission" date="2018-05" db="EMBL/GenBank/DDBJ databases">
        <authorList>
            <person name="Lanie J.A."/>
            <person name="Ng W.-L."/>
            <person name="Kazmierczak K.M."/>
            <person name="Andrzejewski T.M."/>
            <person name="Davidsen T.M."/>
            <person name="Wayne K.J."/>
            <person name="Tettelin H."/>
            <person name="Glass J.I."/>
            <person name="Rusch D."/>
            <person name="Podicherti R."/>
            <person name="Tsui H.-C.T."/>
            <person name="Winkler M.E."/>
        </authorList>
    </citation>
    <scope>NUCLEOTIDE SEQUENCE</scope>
</reference>
<sequence length="169" mass="19013">MLHSNTLVLASKWESMFILSPMAERIGAVGEPMTPTLVSPAPFLGVLTILHTRCVSGFHFVYIAQYQFGKRFKMAIKSVRNVEDAETLALRVLEFVLANEILQRRFLAISGMMPGGLKEAVHDRVFLGGVLDFILGNEADLHRFCDEYQVELTEPMQARRQLPGYTPND</sequence>
<organism evidence="1">
    <name type="scientific">marine metagenome</name>
    <dbReference type="NCBI Taxonomy" id="408172"/>
    <lineage>
        <taxon>unclassified sequences</taxon>
        <taxon>metagenomes</taxon>
        <taxon>ecological metagenomes</taxon>
    </lineage>
</organism>
<name>A0A383F1H9_9ZZZZ</name>